<dbReference type="SUPFAM" id="SSF52540">
    <property type="entry name" value="P-loop containing nucleoside triphosphate hydrolases"/>
    <property type="match status" value="1"/>
</dbReference>
<protein>
    <submittedName>
        <fullName evidence="7">Regulatory Fis family protein</fullName>
    </submittedName>
</protein>
<dbReference type="Gene3D" id="1.10.8.60">
    <property type="match status" value="1"/>
</dbReference>
<dbReference type="PANTHER" id="PTHR32071:SF121">
    <property type="entry name" value="SIGMA L-DEPENDENT TRANSCRIPTIONAL REGULATOR YQIR-RELATED"/>
    <property type="match status" value="1"/>
</dbReference>
<evidence type="ECO:0000313" key="8">
    <source>
        <dbReference type="Proteomes" id="UP000324513"/>
    </source>
</evidence>
<dbReference type="CDD" id="cd00009">
    <property type="entry name" value="AAA"/>
    <property type="match status" value="1"/>
</dbReference>
<dbReference type="PROSITE" id="PS00676">
    <property type="entry name" value="SIGMA54_INTERACT_2"/>
    <property type="match status" value="1"/>
</dbReference>
<dbReference type="Pfam" id="PF00158">
    <property type="entry name" value="Sigma54_activat"/>
    <property type="match status" value="1"/>
</dbReference>
<dbReference type="InterPro" id="IPR058031">
    <property type="entry name" value="AAA_lid_NorR"/>
</dbReference>
<keyword evidence="2" id="KW-0067">ATP-binding</keyword>
<comment type="caution">
    <text evidence="7">The sequence shown here is derived from an EMBL/GenBank/DDBJ whole genome shotgun (WGS) entry which is preliminary data.</text>
</comment>
<dbReference type="RefSeq" id="WP_065082961.1">
    <property type="nucleotide sequence ID" value="NZ_FLSS01000013.1"/>
</dbReference>
<evidence type="ECO:0000256" key="4">
    <source>
        <dbReference type="ARBA" id="ARBA00023125"/>
    </source>
</evidence>
<dbReference type="PROSITE" id="PS00675">
    <property type="entry name" value="SIGMA54_INTERACT_1"/>
    <property type="match status" value="1"/>
</dbReference>
<keyword evidence="1" id="KW-0547">Nucleotide-binding</keyword>
<dbReference type="InterPro" id="IPR025944">
    <property type="entry name" value="Sigma_54_int_dom_CS"/>
</dbReference>
<dbReference type="PROSITE" id="PS50045">
    <property type="entry name" value="SIGMA54_INTERACT_4"/>
    <property type="match status" value="1"/>
</dbReference>
<dbReference type="Gene3D" id="3.40.50.300">
    <property type="entry name" value="P-loop containing nucleotide triphosphate hydrolases"/>
    <property type="match status" value="1"/>
</dbReference>
<dbReference type="PRINTS" id="PR01590">
    <property type="entry name" value="HTHFIS"/>
</dbReference>
<dbReference type="PANTHER" id="PTHR32071">
    <property type="entry name" value="TRANSCRIPTIONAL REGULATORY PROTEIN"/>
    <property type="match status" value="1"/>
</dbReference>
<dbReference type="SMART" id="SM00382">
    <property type="entry name" value="AAA"/>
    <property type="match status" value="1"/>
</dbReference>
<sequence>MSELQNIKARFGIIGNYPALNRALEKSMQVAPTDISVLVIGESGVGKEFIPKIIHSLSHRKHMPYIVVNCGAIPEGTIDSELFGHEKGAFTGATTTRKGYFEVADGGTIFLDEVGELPLQTQVRLLRVLESGEFMKVGSSVVQKTNVRIVAATNVNMMKAIQDGRFREDLYYRLNTVQIDMPPLRERKGDIHLLFRKFAIDFAEKYRMPEVYLTEDGVHYIENYSFPGNIRQLRNLVEQLTVVEQKREITSEALSHYIPMVSNAPMVISQPNQNNSNSDFNNEREIMYKILFDMRSDINDLKTLTSELIKNRGASDLSNQEKTLINRIYTPEPQQAVVPNSLLYFENNNNTPQTPTIISNNADDNYEDIEDIELEEARPESLSLQNNEKDLIIKALEKHKGRRNKAADELGISQRTLYRKIKQYNLED</sequence>
<name>A0ABY3NKK2_ELIMR</name>
<reference evidence="7 8" key="1">
    <citation type="submission" date="2019-07" db="EMBL/GenBank/DDBJ databases">
        <title>Genomic Encyclopedia of Archaeal and Bacterial Type Strains, Phase II (KMG-II): from individual species to whole genera.</title>
        <authorList>
            <person name="Goeker M."/>
        </authorList>
    </citation>
    <scope>NUCLEOTIDE SEQUENCE [LARGE SCALE GENOMIC DNA]</scope>
    <source>
        <strain evidence="7 8">DSM 14571</strain>
    </source>
</reference>
<dbReference type="EMBL" id="VNHK01000002">
    <property type="protein sequence ID" value="TYO93558.1"/>
    <property type="molecule type" value="Genomic_DNA"/>
</dbReference>
<keyword evidence="5" id="KW-0804">Transcription</keyword>
<keyword evidence="3" id="KW-0805">Transcription regulation</keyword>
<accession>A0ABY3NKK2</accession>
<organism evidence="7 8">
    <name type="scientific">Elizabethkingia miricola</name>
    <name type="common">Chryseobacterium miricola</name>
    <dbReference type="NCBI Taxonomy" id="172045"/>
    <lineage>
        <taxon>Bacteria</taxon>
        <taxon>Pseudomonadati</taxon>
        <taxon>Bacteroidota</taxon>
        <taxon>Flavobacteriia</taxon>
        <taxon>Flavobacteriales</taxon>
        <taxon>Weeksellaceae</taxon>
        <taxon>Elizabethkingia</taxon>
    </lineage>
</organism>
<evidence type="ECO:0000256" key="3">
    <source>
        <dbReference type="ARBA" id="ARBA00023015"/>
    </source>
</evidence>
<dbReference type="InterPro" id="IPR027417">
    <property type="entry name" value="P-loop_NTPase"/>
</dbReference>
<gene>
    <name evidence="7" type="ORF">LX74_00639</name>
</gene>
<evidence type="ECO:0000259" key="6">
    <source>
        <dbReference type="PROSITE" id="PS50045"/>
    </source>
</evidence>
<dbReference type="SUPFAM" id="SSF46689">
    <property type="entry name" value="Homeodomain-like"/>
    <property type="match status" value="1"/>
</dbReference>
<evidence type="ECO:0000256" key="1">
    <source>
        <dbReference type="ARBA" id="ARBA00022741"/>
    </source>
</evidence>
<dbReference type="InterPro" id="IPR009057">
    <property type="entry name" value="Homeodomain-like_sf"/>
</dbReference>
<proteinExistence type="predicted"/>
<dbReference type="InterPro" id="IPR003593">
    <property type="entry name" value="AAA+_ATPase"/>
</dbReference>
<dbReference type="InterPro" id="IPR002197">
    <property type="entry name" value="HTH_Fis"/>
</dbReference>
<keyword evidence="4" id="KW-0238">DNA-binding</keyword>
<dbReference type="Pfam" id="PF02954">
    <property type="entry name" value="HTH_8"/>
    <property type="match status" value="1"/>
</dbReference>
<evidence type="ECO:0000256" key="2">
    <source>
        <dbReference type="ARBA" id="ARBA00022840"/>
    </source>
</evidence>
<dbReference type="PROSITE" id="PS00688">
    <property type="entry name" value="SIGMA54_INTERACT_3"/>
    <property type="match status" value="1"/>
</dbReference>
<dbReference type="Proteomes" id="UP000324513">
    <property type="component" value="Unassembled WGS sequence"/>
</dbReference>
<evidence type="ECO:0000256" key="5">
    <source>
        <dbReference type="ARBA" id="ARBA00023163"/>
    </source>
</evidence>
<feature type="domain" description="Sigma-54 factor interaction" evidence="6">
    <location>
        <begin position="13"/>
        <end position="242"/>
    </location>
</feature>
<keyword evidence="8" id="KW-1185">Reference proteome</keyword>
<dbReference type="Gene3D" id="1.10.10.60">
    <property type="entry name" value="Homeodomain-like"/>
    <property type="match status" value="1"/>
</dbReference>
<evidence type="ECO:0000313" key="7">
    <source>
        <dbReference type="EMBL" id="TYO93558.1"/>
    </source>
</evidence>
<dbReference type="InterPro" id="IPR002078">
    <property type="entry name" value="Sigma_54_int"/>
</dbReference>
<dbReference type="InterPro" id="IPR025943">
    <property type="entry name" value="Sigma_54_int_dom_ATP-bd_2"/>
</dbReference>
<dbReference type="Pfam" id="PF25601">
    <property type="entry name" value="AAA_lid_14"/>
    <property type="match status" value="1"/>
</dbReference>
<dbReference type="InterPro" id="IPR025662">
    <property type="entry name" value="Sigma_54_int_dom_ATP-bd_1"/>
</dbReference>